<protein>
    <recommendedName>
        <fullName evidence="5">Secreted protein</fullName>
    </recommendedName>
</protein>
<evidence type="ECO:0000256" key="1">
    <source>
        <dbReference type="SAM" id="MobiDB-lite"/>
    </source>
</evidence>
<keyword evidence="2" id="KW-0732">Signal</keyword>
<feature type="region of interest" description="Disordered" evidence="1">
    <location>
        <begin position="1"/>
        <end position="27"/>
    </location>
</feature>
<evidence type="ECO:0008006" key="5">
    <source>
        <dbReference type="Google" id="ProtNLM"/>
    </source>
</evidence>
<dbReference type="EMBL" id="BMQB01000008">
    <property type="protein sequence ID" value="GGK03261.1"/>
    <property type="molecule type" value="Genomic_DNA"/>
</dbReference>
<comment type="caution">
    <text evidence="3">The sequence shown here is derived from an EMBL/GenBank/DDBJ whole genome shotgun (WGS) entry which is preliminary data.</text>
</comment>
<dbReference type="AlphaFoldDB" id="A0A8J3FBU9"/>
<evidence type="ECO:0000313" key="4">
    <source>
        <dbReference type="Proteomes" id="UP000649739"/>
    </source>
</evidence>
<organism evidence="3 4">
    <name type="scientific">Pilimelia anulata</name>
    <dbReference type="NCBI Taxonomy" id="53371"/>
    <lineage>
        <taxon>Bacteria</taxon>
        <taxon>Bacillati</taxon>
        <taxon>Actinomycetota</taxon>
        <taxon>Actinomycetes</taxon>
        <taxon>Micromonosporales</taxon>
        <taxon>Micromonosporaceae</taxon>
        <taxon>Pilimelia</taxon>
    </lineage>
</organism>
<proteinExistence type="predicted"/>
<dbReference type="Proteomes" id="UP000649739">
    <property type="component" value="Unassembled WGS sequence"/>
</dbReference>
<sequence length="97" mass="9774">MIRTRSPPARAAATAVASSGAASVPAARAGTSSIVTIIATATPAVTVLPVRITRQRAPDPAGADCPREAITNRSFVHLITTAIHGRPHAGSDGGAKR</sequence>
<evidence type="ECO:0000256" key="2">
    <source>
        <dbReference type="SAM" id="SignalP"/>
    </source>
</evidence>
<evidence type="ECO:0000313" key="3">
    <source>
        <dbReference type="EMBL" id="GGK03261.1"/>
    </source>
</evidence>
<feature type="signal peptide" evidence="2">
    <location>
        <begin position="1"/>
        <end position="26"/>
    </location>
</feature>
<name>A0A8J3FBU9_9ACTN</name>
<reference evidence="3" key="1">
    <citation type="journal article" date="2014" name="Int. J. Syst. Evol. Microbiol.">
        <title>Complete genome sequence of Corynebacterium casei LMG S-19264T (=DSM 44701T), isolated from a smear-ripened cheese.</title>
        <authorList>
            <consortium name="US DOE Joint Genome Institute (JGI-PGF)"/>
            <person name="Walter F."/>
            <person name="Albersmeier A."/>
            <person name="Kalinowski J."/>
            <person name="Ruckert C."/>
        </authorList>
    </citation>
    <scope>NUCLEOTIDE SEQUENCE</scope>
    <source>
        <strain evidence="3">JCM 3090</strain>
    </source>
</reference>
<keyword evidence="4" id="KW-1185">Reference proteome</keyword>
<feature type="chain" id="PRO_5038540365" description="Secreted protein" evidence="2">
    <location>
        <begin position="27"/>
        <end position="97"/>
    </location>
</feature>
<accession>A0A8J3FBU9</accession>
<gene>
    <name evidence="3" type="ORF">GCM10010123_36470</name>
</gene>
<reference evidence="3" key="2">
    <citation type="submission" date="2020-09" db="EMBL/GenBank/DDBJ databases">
        <authorList>
            <person name="Sun Q."/>
            <person name="Ohkuma M."/>
        </authorList>
    </citation>
    <scope>NUCLEOTIDE SEQUENCE</scope>
    <source>
        <strain evidence="3">JCM 3090</strain>
    </source>
</reference>